<dbReference type="Pfam" id="PF12697">
    <property type="entry name" value="Abhydrolase_6"/>
    <property type="match status" value="1"/>
</dbReference>
<evidence type="ECO:0000259" key="1">
    <source>
        <dbReference type="Pfam" id="PF12697"/>
    </source>
</evidence>
<proteinExistence type="predicted"/>
<evidence type="ECO:0000313" key="3">
    <source>
        <dbReference type="Proteomes" id="UP000554235"/>
    </source>
</evidence>
<dbReference type="GO" id="GO:0016787">
    <property type="term" value="F:hydrolase activity"/>
    <property type="evidence" value="ECO:0007669"/>
    <property type="project" value="UniProtKB-KW"/>
</dbReference>
<dbReference type="SUPFAM" id="SSF53474">
    <property type="entry name" value="alpha/beta-Hydrolases"/>
    <property type="match status" value="1"/>
</dbReference>
<dbReference type="OrthoDB" id="5151569at2759"/>
<keyword evidence="2" id="KW-0378">Hydrolase</keyword>
<dbReference type="Gene3D" id="3.40.50.1820">
    <property type="entry name" value="alpha/beta hydrolase"/>
    <property type="match status" value="1"/>
</dbReference>
<dbReference type="Proteomes" id="UP000554235">
    <property type="component" value="Unassembled WGS sequence"/>
</dbReference>
<feature type="domain" description="AB hydrolase-1" evidence="1">
    <location>
        <begin position="28"/>
        <end position="345"/>
    </location>
</feature>
<sequence length="353" mass="40048">MEYELRKLGKLAYRDTGPVAGNSDYTTVVIIHGLGFHSANFIPMLPFAATHNSRLVILNRREYPGSDPYTTEERHQLEAAQEAEDGKALLNEFMRNRAHEIFDFLTEFVQQEKIPLPNGQSGGIILVAWSLGAIWLMPFLLHAPSFPIGEVDISKYVRHAIIYDSPYTCFAYPPPEDAYLPLRDESIQPRDRAEVFSRWVSGYYTHGPPTEHGDGLERRIPAQDRPSTIDTATKEQIEGFFDNKVAGFEGSDILHAGFGLSTGLNAELRDRVFCLPRQSVPGFWETLPIVYLCCHRSVYEMPWAALSIQNQLEEAKRSGREIRNISIVTMKGANHFAHWDEPERLMQQLLTAL</sequence>
<name>A0A8H4PDT7_9HYPO</name>
<protein>
    <submittedName>
        <fullName evidence="2">Alpha beta-hydrolase</fullName>
    </submittedName>
</protein>
<dbReference type="EMBL" id="JAADYS010000775">
    <property type="protein sequence ID" value="KAF4467208.1"/>
    <property type="molecule type" value="Genomic_DNA"/>
</dbReference>
<comment type="caution">
    <text evidence="2">The sequence shown here is derived from an EMBL/GenBank/DDBJ whole genome shotgun (WGS) entry which is preliminary data.</text>
</comment>
<organism evidence="2 3">
    <name type="scientific">Fusarium albosuccineum</name>
    <dbReference type="NCBI Taxonomy" id="1237068"/>
    <lineage>
        <taxon>Eukaryota</taxon>
        <taxon>Fungi</taxon>
        <taxon>Dikarya</taxon>
        <taxon>Ascomycota</taxon>
        <taxon>Pezizomycotina</taxon>
        <taxon>Sordariomycetes</taxon>
        <taxon>Hypocreomycetidae</taxon>
        <taxon>Hypocreales</taxon>
        <taxon>Nectriaceae</taxon>
        <taxon>Fusarium</taxon>
        <taxon>Fusarium decemcellulare species complex</taxon>
    </lineage>
</organism>
<keyword evidence="3" id="KW-1185">Reference proteome</keyword>
<dbReference type="InterPro" id="IPR029058">
    <property type="entry name" value="AB_hydrolase_fold"/>
</dbReference>
<reference evidence="2 3" key="1">
    <citation type="submission" date="2020-01" db="EMBL/GenBank/DDBJ databases">
        <title>Identification and distribution of gene clusters putatively required for synthesis of sphingolipid metabolism inhibitors in phylogenetically diverse species of the filamentous fungus Fusarium.</title>
        <authorList>
            <person name="Kim H.-S."/>
            <person name="Busman M."/>
            <person name="Brown D.W."/>
            <person name="Divon H."/>
            <person name="Uhlig S."/>
            <person name="Proctor R.H."/>
        </authorList>
    </citation>
    <scope>NUCLEOTIDE SEQUENCE [LARGE SCALE GENOMIC DNA]</scope>
    <source>
        <strain evidence="2 3">NRRL 20459</strain>
    </source>
</reference>
<accession>A0A8H4PDT7</accession>
<gene>
    <name evidence="2" type="ORF">FALBO_5937</name>
</gene>
<evidence type="ECO:0000313" key="2">
    <source>
        <dbReference type="EMBL" id="KAF4467208.1"/>
    </source>
</evidence>
<dbReference type="AlphaFoldDB" id="A0A8H4PDT7"/>
<dbReference type="InterPro" id="IPR000073">
    <property type="entry name" value="AB_hydrolase_1"/>
</dbReference>